<gene>
    <name evidence="2" type="ORF">Fuma_05308</name>
</gene>
<keyword evidence="3" id="KW-1185">Reference proteome</keyword>
<name>A0A1P8WNM1_9PLAN</name>
<evidence type="ECO:0000256" key="1">
    <source>
        <dbReference type="SAM" id="Phobius"/>
    </source>
</evidence>
<feature type="transmembrane region" description="Helical" evidence="1">
    <location>
        <begin position="41"/>
        <end position="64"/>
    </location>
</feature>
<dbReference type="KEGG" id="fmr:Fuma_05308"/>
<dbReference type="Proteomes" id="UP000187735">
    <property type="component" value="Chromosome"/>
</dbReference>
<keyword evidence="1" id="KW-0472">Membrane</keyword>
<evidence type="ECO:0000313" key="3">
    <source>
        <dbReference type="Proteomes" id="UP000187735"/>
    </source>
</evidence>
<feature type="transmembrane region" description="Helical" evidence="1">
    <location>
        <begin position="12"/>
        <end position="29"/>
    </location>
</feature>
<keyword evidence="1" id="KW-0812">Transmembrane</keyword>
<evidence type="ECO:0000313" key="2">
    <source>
        <dbReference type="EMBL" id="APZ95649.1"/>
    </source>
</evidence>
<proteinExistence type="predicted"/>
<keyword evidence="1" id="KW-1133">Transmembrane helix</keyword>
<protein>
    <submittedName>
        <fullName evidence="2">Uncharacterized protein</fullName>
    </submittedName>
</protein>
<accession>A0A1P8WNM1</accession>
<sequence length="173" mass="19677">MDRVHDKRRRLLNCGLHVVLLLLIAWVVYDLTQLSYDNRYAFGFDALGIWAFAVTASLIGHFLMPSTEHRIRKLIGVLSCYVVSYAALSADGKYNFGRSGTMRSSFGLSVSDRSIWFPKSLYFERHVDINGKHTSRGSVLGYYFSPLIIVDRAWVHPTDHFFADTSPSTKHAK</sequence>
<organism evidence="2 3">
    <name type="scientific">Fuerstiella marisgermanici</name>
    <dbReference type="NCBI Taxonomy" id="1891926"/>
    <lineage>
        <taxon>Bacteria</taxon>
        <taxon>Pseudomonadati</taxon>
        <taxon>Planctomycetota</taxon>
        <taxon>Planctomycetia</taxon>
        <taxon>Planctomycetales</taxon>
        <taxon>Planctomycetaceae</taxon>
        <taxon>Fuerstiella</taxon>
    </lineage>
</organism>
<dbReference type="STRING" id="1891926.Fuma_05308"/>
<dbReference type="AlphaFoldDB" id="A0A1P8WNM1"/>
<dbReference type="EMBL" id="CP017641">
    <property type="protein sequence ID" value="APZ95649.1"/>
    <property type="molecule type" value="Genomic_DNA"/>
</dbReference>
<reference evidence="2 3" key="1">
    <citation type="journal article" date="2016" name="Front. Microbiol.">
        <title>Fuerstia marisgermanicae gen. nov., sp. nov., an Unusual Member of the Phylum Planctomycetes from the German Wadden Sea.</title>
        <authorList>
            <person name="Kohn T."/>
            <person name="Heuer A."/>
            <person name="Jogler M."/>
            <person name="Vollmers J."/>
            <person name="Boedeker C."/>
            <person name="Bunk B."/>
            <person name="Rast P."/>
            <person name="Borchert D."/>
            <person name="Glockner I."/>
            <person name="Freese H.M."/>
            <person name="Klenk H.P."/>
            <person name="Overmann J."/>
            <person name="Kaster A.K."/>
            <person name="Rohde M."/>
            <person name="Wiegand S."/>
            <person name="Jogler C."/>
        </authorList>
    </citation>
    <scope>NUCLEOTIDE SEQUENCE [LARGE SCALE GENOMIC DNA]</scope>
    <source>
        <strain evidence="2 3">NH11</strain>
    </source>
</reference>